<feature type="region of interest" description="Disordered" evidence="1">
    <location>
        <begin position="1"/>
        <end position="25"/>
    </location>
</feature>
<feature type="compositionally biased region" description="Basic residues" evidence="1">
    <location>
        <begin position="1182"/>
        <end position="1193"/>
    </location>
</feature>
<dbReference type="PANTHER" id="PTHR33775:SF2">
    <property type="entry name" value="CARDIAC-ENRICHED FHL2-INTERACTING PROTEIN"/>
    <property type="match status" value="1"/>
</dbReference>
<feature type="compositionally biased region" description="Basic and acidic residues" evidence="1">
    <location>
        <begin position="526"/>
        <end position="541"/>
    </location>
</feature>
<feature type="region of interest" description="Disordered" evidence="1">
    <location>
        <begin position="1029"/>
        <end position="1107"/>
    </location>
</feature>
<feature type="compositionally biased region" description="Acidic residues" evidence="1">
    <location>
        <begin position="1424"/>
        <end position="1435"/>
    </location>
</feature>
<feature type="region of interest" description="Disordered" evidence="1">
    <location>
        <begin position="972"/>
        <end position="1000"/>
    </location>
</feature>
<sequence length="1435" mass="157756">MMQGNKKCTDGFSDSSSIGSVLDDADREVSSLTDRAFRSLCISEDTSFHDSDLALSPDITRQVFGTLHQGTVSHTHRKSGIWSQLPSQGTEHSGWAATFQQLPKYVQGEEKYPKSSPPLTPAHGRLEVPVSGLRSSHKPISKVSTLIKSFDRTENQRCEIRPTTSKPPALKNPPKFAPLPESSVNFCFDSAFLTVRRVPAEVSNIHQNSHQPSRKHGEQESPQNPEMTCHSSSSFLPTPDEMANSLESKFPSPPQKPVTGEPGRGKEWIHKGTFLHSENSAFESWNAHQPKVLERKDAAETVPESKAPRHYEDMPLLREPHPPECKASPCQVQASCSQEDTRLPAGALSTPGPRGCRDPEAQVFTMERKVSSQPDPQVKTTQPPWRKPKTGKKGKESLPDASEEQKQASKRVPPVYTKHNPQGQFPENYPLDMPLDPNEHYNPPFNISKLLTPVIPTKHALDLSESQPVERTPSPPAQLNGYQEKEPSECQSRDSYKSKAPSLLFNLKDVRKRVKSTYCPSPLLKGSDDKTRGKIDGKQEHMSNGVILPNGLEESPPNEPCKEKPAGGPSASRLNAQKDPAADPSECSTDSYLTPRALPTIEEAPFYINSKAAERSIHEKNDAERESEMGPTRSGWCPDSRERLPRKHLSLKLCNKESEPGEPAEKTETHQLENGLSRSISQETEPERDGGLQIPHLNQKFSPGPLSPEEEDVFYSDTQSDFMPGLKSKAKFSTSSSDQSFASFDDQQKTWFTESQREDKRNDGNADGSQKDEKENVMGKDEQFYALSNGHEFGEGYGKRGTLQREGESLSGGRPRKASTEDANFRGSWIGGNKGTTFTQAKDLTPSPSSTTNKHILFTIKDNTLRTTPVIKPIMLPLLRTMSSEDSLSSGHKEEESPWPGWGEDAGFSESQEMPSTPIPISTQGTQMKGMACEVTEDPGQVSSMARMETSQPVPKGNFPFLPLVEEGDEMKPPPEAAHNVVASEGESSSTALGKLGASRQHIPTIALPEGDREDQLPLRQPETCWEEQAQGFKSHLLSTPRSGPPGKRLVPGEMTTSPNPSSLGERSAYSPATSSIWDDASQAPGEQELLPEEPSQASLWASPGPTRITRREDLTHALMWEAGSDPQLEPLAEDLRTLSPRGLSLDVAPGLVAGKPEHPAQLERASGKPPAVPPKTEKALRRAKKLASKRRKNDLVQEKHGESWEEKPCLEDLERTEQRPLSPRQKPRHSFPLVRSLPPPMHRHSVSGFPEPIGRWPGGPQSLMPLPPYPATQKILQDPQSGEYFVFDLPLQVKIKTFYDPETGKYVKVSIPSSKGVSPELPPPDTLAAPYMLYPGFRPMPVTALMPLRCSSQLSAPTFLRQGSRTSSTRARPQSAHEAGLQPASGPQGDSNQHSTCQHPQGPPQDPGEEGTEVTGLGIISTEDLEDFATEGIS</sequence>
<feature type="region of interest" description="Disordered" evidence="1">
    <location>
        <begin position="459"/>
        <end position="498"/>
    </location>
</feature>
<name>A0A1U7T8I5_CARSF</name>
<dbReference type="Pfam" id="PF15232">
    <property type="entry name" value="DUF4585"/>
    <property type="match status" value="1"/>
</dbReference>
<dbReference type="OrthoDB" id="8945866at2759"/>
<feature type="compositionally biased region" description="Polar residues" evidence="1">
    <location>
        <begin position="1389"/>
        <end position="1398"/>
    </location>
</feature>
<feature type="compositionally biased region" description="Basic and acidic residues" evidence="1">
    <location>
        <begin position="795"/>
        <end position="808"/>
    </location>
</feature>
<organism evidence="3 4">
    <name type="scientific">Carlito syrichta</name>
    <name type="common">Philippine tarsier</name>
    <name type="synonym">Tarsius syrichta</name>
    <dbReference type="NCBI Taxonomy" id="1868482"/>
    <lineage>
        <taxon>Eukaryota</taxon>
        <taxon>Metazoa</taxon>
        <taxon>Chordata</taxon>
        <taxon>Craniata</taxon>
        <taxon>Vertebrata</taxon>
        <taxon>Euteleostomi</taxon>
        <taxon>Mammalia</taxon>
        <taxon>Eutheria</taxon>
        <taxon>Euarchontoglires</taxon>
        <taxon>Primates</taxon>
        <taxon>Haplorrhini</taxon>
        <taxon>Tarsiiformes</taxon>
        <taxon>Tarsiidae</taxon>
        <taxon>Carlito</taxon>
    </lineage>
</organism>
<feature type="compositionally biased region" description="Low complexity" evidence="1">
    <location>
        <begin position="731"/>
        <end position="745"/>
    </location>
</feature>
<feature type="compositionally biased region" description="Basic and acidic residues" evidence="1">
    <location>
        <begin position="483"/>
        <end position="497"/>
    </location>
</feature>
<feature type="compositionally biased region" description="Basic and acidic residues" evidence="1">
    <location>
        <begin position="355"/>
        <end position="370"/>
    </location>
</feature>
<dbReference type="GeneID" id="103253717"/>
<dbReference type="InterPro" id="IPR027838">
    <property type="entry name" value="DUF4585"/>
</dbReference>
<evidence type="ECO:0000313" key="3">
    <source>
        <dbReference type="Proteomes" id="UP000189704"/>
    </source>
</evidence>
<feature type="region of interest" description="Disordered" evidence="1">
    <location>
        <begin position="1358"/>
        <end position="1435"/>
    </location>
</feature>
<dbReference type="InterPro" id="IPR052303">
    <property type="entry name" value="CEFIP"/>
</dbReference>
<protein>
    <submittedName>
        <fullName evidence="4">Uncharacterized protein C10orf71 homolog</fullName>
    </submittedName>
</protein>
<dbReference type="GO" id="GO:0030018">
    <property type="term" value="C:Z disc"/>
    <property type="evidence" value="ECO:0007669"/>
    <property type="project" value="TreeGrafter"/>
</dbReference>
<feature type="region of interest" description="Disordered" evidence="1">
    <location>
        <begin position="884"/>
        <end position="904"/>
    </location>
</feature>
<feature type="compositionally biased region" description="Polar residues" evidence="1">
    <location>
        <begin position="220"/>
        <end position="236"/>
    </location>
</feature>
<feature type="compositionally biased region" description="Basic and acidic residues" evidence="1">
    <location>
        <begin position="1194"/>
        <end position="1219"/>
    </location>
</feature>
<feature type="region of interest" description="Disordered" evidence="1">
    <location>
        <begin position="1159"/>
        <end position="1240"/>
    </location>
</feature>
<feature type="compositionally biased region" description="Polar residues" evidence="1">
    <location>
        <begin position="1055"/>
        <end position="1077"/>
    </location>
</feature>
<feature type="compositionally biased region" description="Basic and acidic residues" evidence="1">
    <location>
        <begin position="755"/>
        <end position="779"/>
    </location>
</feature>
<feature type="compositionally biased region" description="Polar residues" evidence="1">
    <location>
        <begin position="1358"/>
        <end position="1373"/>
    </location>
</feature>
<dbReference type="RefSeq" id="XP_008050151.1">
    <property type="nucleotide sequence ID" value="XM_008051960.1"/>
</dbReference>
<evidence type="ECO:0000256" key="1">
    <source>
        <dbReference type="SAM" id="MobiDB-lite"/>
    </source>
</evidence>
<feature type="region of interest" description="Disordered" evidence="1">
    <location>
        <begin position="154"/>
        <end position="176"/>
    </location>
</feature>
<feature type="region of interest" description="Disordered" evidence="1">
    <location>
        <begin position="280"/>
        <end position="437"/>
    </location>
</feature>
<keyword evidence="3" id="KW-1185">Reference proteome</keyword>
<dbReference type="PANTHER" id="PTHR33775">
    <property type="entry name" value="CARDIAC-ENRICHED FHL2-INTERACTING PROTEIN-RELATED"/>
    <property type="match status" value="1"/>
</dbReference>
<reference evidence="4" key="1">
    <citation type="submission" date="2025-08" db="UniProtKB">
        <authorList>
            <consortium name="RefSeq"/>
        </authorList>
    </citation>
    <scope>IDENTIFICATION</scope>
</reference>
<feature type="compositionally biased region" description="Polar residues" evidence="1">
    <location>
        <begin position="371"/>
        <end position="383"/>
    </location>
</feature>
<feature type="region of interest" description="Disordered" evidence="1">
    <location>
        <begin position="795"/>
        <end position="850"/>
    </location>
</feature>
<dbReference type="GO" id="GO:0070886">
    <property type="term" value="P:positive regulation of calcineurin-NFAT signaling cascade"/>
    <property type="evidence" value="ECO:0007669"/>
    <property type="project" value="TreeGrafter"/>
</dbReference>
<feature type="region of interest" description="Disordered" evidence="1">
    <location>
        <begin position="204"/>
        <end position="267"/>
    </location>
</feature>
<evidence type="ECO:0000259" key="2">
    <source>
        <dbReference type="Pfam" id="PF15232"/>
    </source>
</evidence>
<evidence type="ECO:0000313" key="4">
    <source>
        <dbReference type="RefSeq" id="XP_008050151.1"/>
    </source>
</evidence>
<dbReference type="Proteomes" id="UP000189704">
    <property type="component" value="Unplaced"/>
</dbReference>
<feature type="compositionally biased region" description="Basic and acidic residues" evidence="1">
    <location>
        <begin position="306"/>
        <end position="324"/>
    </location>
</feature>
<dbReference type="KEGG" id="csyr:103253717"/>
<feature type="compositionally biased region" description="Polar residues" evidence="1">
    <location>
        <begin position="672"/>
        <end position="683"/>
    </location>
</feature>
<feature type="domain" description="DUF4585" evidence="2">
    <location>
        <begin position="1269"/>
        <end position="1340"/>
    </location>
</feature>
<feature type="compositionally biased region" description="Basic and acidic residues" evidence="1">
    <location>
        <begin position="654"/>
        <end position="671"/>
    </location>
</feature>
<feature type="compositionally biased region" description="Basic and acidic residues" evidence="1">
    <location>
        <begin position="393"/>
        <end position="407"/>
    </location>
</feature>
<accession>A0A1U7T8I5</accession>
<feature type="compositionally biased region" description="Basic and acidic residues" evidence="1">
    <location>
        <begin position="612"/>
        <end position="628"/>
    </location>
</feature>
<proteinExistence type="predicted"/>
<feature type="region of interest" description="Disordered" evidence="1">
    <location>
        <begin position="516"/>
        <end position="779"/>
    </location>
</feature>
<feature type="compositionally biased region" description="Polar residues" evidence="1">
    <location>
        <begin position="835"/>
        <end position="850"/>
    </location>
</feature>
<gene>
    <name evidence="4" type="primary">CUNH10orf71</name>
</gene>
<dbReference type="CTD" id="103185851"/>